<dbReference type="InterPro" id="IPR013766">
    <property type="entry name" value="Thioredoxin_domain"/>
</dbReference>
<feature type="domain" description="Thioredoxin" evidence="4">
    <location>
        <begin position="14"/>
        <end position="147"/>
    </location>
</feature>
<gene>
    <name evidence="5" type="ORF">ENQ76_10550</name>
</gene>
<keyword evidence="2" id="KW-0676">Redox-active center</keyword>
<dbReference type="PANTHER" id="PTHR15337:SF11">
    <property type="entry name" value="THIOREDOXIN DOMAIN-CONTAINING PROTEIN"/>
    <property type="match status" value="1"/>
</dbReference>
<dbReference type="PROSITE" id="PS51352">
    <property type="entry name" value="THIOREDOXIN_2"/>
    <property type="match status" value="1"/>
</dbReference>
<evidence type="ECO:0000256" key="1">
    <source>
        <dbReference type="ARBA" id="ARBA00022729"/>
    </source>
</evidence>
<organism evidence="5">
    <name type="scientific">Schlesneria paludicola</name>
    <dbReference type="NCBI Taxonomy" id="360056"/>
    <lineage>
        <taxon>Bacteria</taxon>
        <taxon>Pseudomonadati</taxon>
        <taxon>Planctomycetota</taxon>
        <taxon>Planctomycetia</taxon>
        <taxon>Planctomycetales</taxon>
        <taxon>Planctomycetaceae</taxon>
        <taxon>Schlesneria</taxon>
    </lineage>
</organism>
<feature type="signal peptide" evidence="3">
    <location>
        <begin position="1"/>
        <end position="24"/>
    </location>
</feature>
<keyword evidence="1 3" id="KW-0732">Signal</keyword>
<name>A0A7C2P0T5_9PLAN</name>
<dbReference type="InterPro" id="IPR017937">
    <property type="entry name" value="Thioredoxin_CS"/>
</dbReference>
<proteinExistence type="predicted"/>
<dbReference type="EMBL" id="DSOK01000296">
    <property type="protein sequence ID" value="HEN15894.1"/>
    <property type="molecule type" value="Genomic_DNA"/>
</dbReference>
<dbReference type="PANTHER" id="PTHR15337">
    <property type="entry name" value="ANTERIOR GRADIENT PROTEIN-RELATED"/>
    <property type="match status" value="1"/>
</dbReference>
<protein>
    <submittedName>
        <fullName evidence="5">Thioredoxin family protein</fullName>
    </submittedName>
</protein>
<comment type="caution">
    <text evidence="5">The sequence shown here is derived from an EMBL/GenBank/DDBJ whole genome shotgun (WGS) entry which is preliminary data.</text>
</comment>
<accession>A0A7C2P0T5</accession>
<evidence type="ECO:0000256" key="3">
    <source>
        <dbReference type="SAM" id="SignalP"/>
    </source>
</evidence>
<evidence type="ECO:0000256" key="2">
    <source>
        <dbReference type="ARBA" id="ARBA00023284"/>
    </source>
</evidence>
<sequence>MKGCRMDRRQFCFTVLGTTGLSLAGSAAALGGPFGPKLKWQTDLKAARKVAAAEDKLLLIVFTAPWCTYCHKLIENTVSHRDLVPFIDRHFVPVQIDFDENPRVAEVLEVDSLPCTVILSPQADLLALRKGYAEVASFRRTLQSALDRQAEIVQVRK</sequence>
<reference evidence="5" key="1">
    <citation type="journal article" date="2020" name="mSystems">
        <title>Genome- and Community-Level Interaction Insights into Carbon Utilization and Element Cycling Functions of Hydrothermarchaeota in Hydrothermal Sediment.</title>
        <authorList>
            <person name="Zhou Z."/>
            <person name="Liu Y."/>
            <person name="Xu W."/>
            <person name="Pan J."/>
            <person name="Luo Z.H."/>
            <person name="Li M."/>
        </authorList>
    </citation>
    <scope>NUCLEOTIDE SEQUENCE [LARGE SCALE GENOMIC DNA]</scope>
    <source>
        <strain evidence="5">SpSt-339</strain>
    </source>
</reference>
<evidence type="ECO:0000313" key="5">
    <source>
        <dbReference type="EMBL" id="HEN15894.1"/>
    </source>
</evidence>
<dbReference type="PROSITE" id="PS00194">
    <property type="entry name" value="THIOREDOXIN_1"/>
    <property type="match status" value="1"/>
</dbReference>
<dbReference type="AlphaFoldDB" id="A0A7C2P0T5"/>
<dbReference type="Gene3D" id="3.40.30.10">
    <property type="entry name" value="Glutaredoxin"/>
    <property type="match status" value="1"/>
</dbReference>
<evidence type="ECO:0000259" key="4">
    <source>
        <dbReference type="PROSITE" id="PS51352"/>
    </source>
</evidence>
<dbReference type="InterPro" id="IPR051099">
    <property type="entry name" value="AGR/TXD"/>
</dbReference>
<dbReference type="SUPFAM" id="SSF52833">
    <property type="entry name" value="Thioredoxin-like"/>
    <property type="match status" value="1"/>
</dbReference>
<dbReference type="Pfam" id="PF13899">
    <property type="entry name" value="Thioredoxin_7"/>
    <property type="match status" value="1"/>
</dbReference>
<dbReference type="InterPro" id="IPR036249">
    <property type="entry name" value="Thioredoxin-like_sf"/>
</dbReference>
<feature type="chain" id="PRO_5028452906" evidence="3">
    <location>
        <begin position="25"/>
        <end position="157"/>
    </location>
</feature>